<feature type="compositionally biased region" description="Basic and acidic residues" evidence="1">
    <location>
        <begin position="147"/>
        <end position="164"/>
    </location>
</feature>
<evidence type="ECO:0000313" key="3">
    <source>
        <dbReference type="Proteomes" id="UP000018936"/>
    </source>
</evidence>
<feature type="region of interest" description="Disordered" evidence="1">
    <location>
        <begin position="214"/>
        <end position="711"/>
    </location>
</feature>
<feature type="compositionally biased region" description="Basic and acidic residues" evidence="1">
    <location>
        <begin position="324"/>
        <end position="350"/>
    </location>
</feature>
<feature type="compositionally biased region" description="Basic and acidic residues" evidence="1">
    <location>
        <begin position="259"/>
        <end position="273"/>
    </location>
</feature>
<dbReference type="Proteomes" id="UP000018936">
    <property type="component" value="Unassembled WGS sequence"/>
</dbReference>
<feature type="compositionally biased region" description="Basic and acidic residues" evidence="1">
    <location>
        <begin position="665"/>
        <end position="679"/>
    </location>
</feature>
<dbReference type="PANTHER" id="PTHR23400:SF0">
    <property type="entry name" value="DENTIN MATRIX ACIDIC PHOSPHOPROTEIN 1"/>
    <property type="match status" value="1"/>
</dbReference>
<dbReference type="GO" id="GO:0030198">
    <property type="term" value="P:extracellular matrix organization"/>
    <property type="evidence" value="ECO:0007669"/>
    <property type="project" value="InterPro"/>
</dbReference>
<feature type="compositionally biased region" description="Polar residues" evidence="1">
    <location>
        <begin position="425"/>
        <end position="443"/>
    </location>
</feature>
<evidence type="ECO:0000313" key="2">
    <source>
        <dbReference type="EMBL" id="ETE66066.1"/>
    </source>
</evidence>
<feature type="compositionally biased region" description="Polar residues" evidence="1">
    <location>
        <begin position="406"/>
        <end position="416"/>
    </location>
</feature>
<dbReference type="GO" id="GO:0031012">
    <property type="term" value="C:extracellular matrix"/>
    <property type="evidence" value="ECO:0007669"/>
    <property type="project" value="TreeGrafter"/>
</dbReference>
<dbReference type="InterPro" id="IPR009889">
    <property type="entry name" value="DMP1"/>
</dbReference>
<dbReference type="GO" id="GO:0050840">
    <property type="term" value="F:extracellular matrix binding"/>
    <property type="evidence" value="ECO:0007669"/>
    <property type="project" value="TreeGrafter"/>
</dbReference>
<comment type="caution">
    <text evidence="2">The sequence shown here is derived from an EMBL/GenBank/DDBJ whole genome shotgun (WGS) entry which is preliminary data.</text>
</comment>
<feature type="compositionally biased region" description="Basic and acidic residues" evidence="1">
    <location>
        <begin position="358"/>
        <end position="371"/>
    </location>
</feature>
<feature type="compositionally biased region" description="Low complexity" evidence="1">
    <location>
        <begin position="274"/>
        <end position="284"/>
    </location>
</feature>
<protein>
    <submittedName>
        <fullName evidence="2">Dentin sialophosphoprotein</fullName>
    </submittedName>
</protein>
<feature type="compositionally biased region" description="Basic and acidic residues" evidence="1">
    <location>
        <begin position="597"/>
        <end position="615"/>
    </location>
</feature>
<evidence type="ECO:0000256" key="1">
    <source>
        <dbReference type="SAM" id="MobiDB-lite"/>
    </source>
</evidence>
<feature type="compositionally biased region" description="Basic and acidic residues" evidence="1">
    <location>
        <begin position="285"/>
        <end position="303"/>
    </location>
</feature>
<feature type="compositionally biased region" description="Polar residues" evidence="1">
    <location>
        <begin position="694"/>
        <end position="709"/>
    </location>
</feature>
<feature type="compositionally biased region" description="Basic and acidic residues" evidence="1">
    <location>
        <begin position="552"/>
        <end position="587"/>
    </location>
</feature>
<feature type="compositionally biased region" description="Basic and acidic residues" evidence="1">
    <location>
        <begin position="509"/>
        <end position="524"/>
    </location>
</feature>
<dbReference type="AlphaFoldDB" id="V8NVU0"/>
<proteinExistence type="predicted"/>
<sequence>MSKLLIKQSSSNPCKFCLLRWQLPQSFWPSSLALLVGLRPQWGHTKLSQVDMVGNGKRVLTSFEEGLSKRADSTDLSDEDSGNRLSSSTEGRRRDLGSNSCESCESNSSPGEVSSSSLESFSEDDHERSTQDNEEGGYFGHQMVYRKRADKDSHYHQKEINKENSDDESAGRMSLEDRSEGHLFGANKISKEQFDVENDGMVYTPEQVHYTFVEKGGSDLTAEEDTSGDDSLDGNNGEDPGHTRSPSEVDALQPPATHGDQDGGHTGGRHSDDSSSSSSSSSESRNLEKEDNHIIDYGRRHGGDSYSSSQEDGYDFQSEEMQGDEPRTFESHDSDSHMLPEAIHSKESSQEIHSSSKAVEHFERKSYHYVDGDSDEDNSPEYEQNKSLKEDDDNNSEVDSQLVEDISQSTENVLSQSREDETSHSGKSVESSSRGQSKENLNSHSREDMHSQSQEHDMHSRSREHDKHSQSREDDKNSQSTEDDRHSWSREDATRGHSQSQSKESTSSHSREDKHSQSREDDVHGQSIELSRPSRENEDTVSEEDVTSDSIEDTRSSQEKLEQKSKETEEESNEHNPSKSQESHSVEKSGNMPPRAAESREFKWHHSRSSEKSSSMEESEESAEDTKESVEDDSGLSQSASSESSKVSEESASSDDSNSNEGQDEQSRSSETSESKEEASNSIERPSQSRDDTMSQSDSMEDNIPSTYSPLPALGDTSLVIQVSPSVPFSEELSSGEGGYLTPDIETAVWRLPVQTIHCLQRAKSSSPTLGDITNNFQSFIDFCKSRHLVLFWIEAQGQ</sequence>
<dbReference type="PANTHER" id="PTHR23400">
    <property type="entry name" value="DENTIN MATRIX ACIDIC PHOSPHOPROTEIN 1"/>
    <property type="match status" value="1"/>
</dbReference>
<feature type="non-terminal residue" evidence="2">
    <location>
        <position position="1"/>
    </location>
</feature>
<gene>
    <name evidence="2" type="primary">DSPP</name>
    <name evidence="2" type="ORF">L345_08159</name>
</gene>
<keyword evidence="3" id="KW-1185">Reference proteome</keyword>
<feature type="compositionally biased region" description="Low complexity" evidence="1">
    <location>
        <begin position="497"/>
        <end position="508"/>
    </location>
</feature>
<feature type="compositionally biased region" description="Acidic residues" evidence="1">
    <location>
        <begin position="312"/>
        <end position="323"/>
    </location>
</feature>
<reference evidence="2 3" key="1">
    <citation type="journal article" date="2013" name="Proc. Natl. Acad. Sci. U.S.A.">
        <title>The king cobra genome reveals dynamic gene evolution and adaptation in the snake venom system.</title>
        <authorList>
            <person name="Vonk F.J."/>
            <person name="Casewell N.R."/>
            <person name="Henkel C.V."/>
            <person name="Heimberg A.M."/>
            <person name="Jansen H.J."/>
            <person name="McCleary R.J."/>
            <person name="Kerkkamp H.M."/>
            <person name="Vos R.A."/>
            <person name="Guerreiro I."/>
            <person name="Calvete J.J."/>
            <person name="Wuster W."/>
            <person name="Woods A.E."/>
            <person name="Logan J.M."/>
            <person name="Harrison R.A."/>
            <person name="Castoe T.A."/>
            <person name="de Koning A.P."/>
            <person name="Pollock D.D."/>
            <person name="Yandell M."/>
            <person name="Calderon D."/>
            <person name="Renjifo C."/>
            <person name="Currier R.B."/>
            <person name="Salgado D."/>
            <person name="Pla D."/>
            <person name="Sanz L."/>
            <person name="Hyder A.S."/>
            <person name="Ribeiro J.M."/>
            <person name="Arntzen J.W."/>
            <person name="van den Thillart G.E."/>
            <person name="Boetzer M."/>
            <person name="Pirovano W."/>
            <person name="Dirks R.P."/>
            <person name="Spaink H.P."/>
            <person name="Duboule D."/>
            <person name="McGlinn E."/>
            <person name="Kini R.M."/>
            <person name="Richardson M.K."/>
        </authorList>
    </citation>
    <scope>NUCLEOTIDE SEQUENCE</scope>
    <source>
        <tissue evidence="2">Blood</tissue>
    </source>
</reference>
<name>V8NVU0_OPHHA</name>
<dbReference type="EMBL" id="AZIM01001669">
    <property type="protein sequence ID" value="ETE66066.1"/>
    <property type="molecule type" value="Genomic_DNA"/>
</dbReference>
<feature type="compositionally biased region" description="Low complexity" evidence="1">
    <location>
        <begin position="635"/>
        <end position="659"/>
    </location>
</feature>
<feature type="region of interest" description="Disordered" evidence="1">
    <location>
        <begin position="69"/>
        <end position="200"/>
    </location>
</feature>
<dbReference type="GO" id="GO:0001503">
    <property type="term" value="P:ossification"/>
    <property type="evidence" value="ECO:0007669"/>
    <property type="project" value="InterPro"/>
</dbReference>
<feature type="compositionally biased region" description="Acidic residues" evidence="1">
    <location>
        <begin position="539"/>
        <end position="551"/>
    </location>
</feature>
<feature type="compositionally biased region" description="Low complexity" evidence="1">
    <location>
        <begin position="98"/>
        <end position="120"/>
    </location>
</feature>
<dbReference type="OrthoDB" id="9048789at2759"/>
<feature type="compositionally biased region" description="Basic and acidic residues" evidence="1">
    <location>
        <begin position="444"/>
        <end position="495"/>
    </location>
</feature>
<accession>V8NVU0</accession>
<feature type="compositionally biased region" description="Acidic residues" evidence="1">
    <location>
        <begin position="221"/>
        <end position="232"/>
    </location>
</feature>
<organism evidence="2 3">
    <name type="scientific">Ophiophagus hannah</name>
    <name type="common">King cobra</name>
    <name type="synonym">Naja hannah</name>
    <dbReference type="NCBI Taxonomy" id="8665"/>
    <lineage>
        <taxon>Eukaryota</taxon>
        <taxon>Metazoa</taxon>
        <taxon>Chordata</taxon>
        <taxon>Craniata</taxon>
        <taxon>Vertebrata</taxon>
        <taxon>Euteleostomi</taxon>
        <taxon>Lepidosauria</taxon>
        <taxon>Squamata</taxon>
        <taxon>Bifurcata</taxon>
        <taxon>Unidentata</taxon>
        <taxon>Episquamata</taxon>
        <taxon>Toxicofera</taxon>
        <taxon>Serpentes</taxon>
        <taxon>Colubroidea</taxon>
        <taxon>Elapidae</taxon>
        <taxon>Elapinae</taxon>
        <taxon>Ophiophagus</taxon>
    </lineage>
</organism>